<reference evidence="5" key="1">
    <citation type="submission" date="2024-07" db="EMBL/GenBank/DDBJ databases">
        <title>Two chromosome-level genome assemblies of Korean endemic species Abeliophyllum distichum and Forsythia ovata (Oleaceae).</title>
        <authorList>
            <person name="Jang H."/>
        </authorList>
    </citation>
    <scope>NUCLEOTIDE SEQUENCE [LARGE SCALE GENOMIC DNA]</scope>
</reference>
<name>A0ABD1UXV4_9LAMI</name>
<dbReference type="Gene3D" id="3.30.559.10">
    <property type="entry name" value="Chloramphenicol acetyltransferase-like domain"/>
    <property type="match status" value="2"/>
</dbReference>
<gene>
    <name evidence="4" type="ORF">Fot_22492</name>
</gene>
<dbReference type="PANTHER" id="PTHR31623:SF124">
    <property type="entry name" value="VINORINE SYNTHASE-RELATED"/>
    <property type="match status" value="1"/>
</dbReference>
<keyword evidence="5" id="KW-1185">Reference proteome</keyword>
<dbReference type="AlphaFoldDB" id="A0ABD1UXV4"/>
<organism evidence="4 5">
    <name type="scientific">Forsythia ovata</name>
    <dbReference type="NCBI Taxonomy" id="205694"/>
    <lineage>
        <taxon>Eukaryota</taxon>
        <taxon>Viridiplantae</taxon>
        <taxon>Streptophyta</taxon>
        <taxon>Embryophyta</taxon>
        <taxon>Tracheophyta</taxon>
        <taxon>Spermatophyta</taxon>
        <taxon>Magnoliopsida</taxon>
        <taxon>eudicotyledons</taxon>
        <taxon>Gunneridae</taxon>
        <taxon>Pentapetalae</taxon>
        <taxon>asterids</taxon>
        <taxon>lamiids</taxon>
        <taxon>Lamiales</taxon>
        <taxon>Oleaceae</taxon>
        <taxon>Forsythieae</taxon>
        <taxon>Forsythia</taxon>
    </lineage>
</organism>
<evidence type="ECO:0000313" key="5">
    <source>
        <dbReference type="Proteomes" id="UP001604277"/>
    </source>
</evidence>
<dbReference type="EMBL" id="JBFOLJ010000006">
    <property type="protein sequence ID" value="KAL2529891.1"/>
    <property type="molecule type" value="Genomic_DNA"/>
</dbReference>
<dbReference type="Pfam" id="PF02458">
    <property type="entry name" value="Transferase"/>
    <property type="match status" value="1"/>
</dbReference>
<dbReference type="GO" id="GO:0016746">
    <property type="term" value="F:acyltransferase activity"/>
    <property type="evidence" value="ECO:0007669"/>
    <property type="project" value="UniProtKB-KW"/>
</dbReference>
<comment type="similarity">
    <text evidence="1">Belongs to the plant acyltransferase family.</text>
</comment>
<evidence type="ECO:0000256" key="3">
    <source>
        <dbReference type="ARBA" id="ARBA00023315"/>
    </source>
</evidence>
<evidence type="ECO:0000256" key="1">
    <source>
        <dbReference type="ARBA" id="ARBA00009861"/>
    </source>
</evidence>
<dbReference type="Proteomes" id="UP001604277">
    <property type="component" value="Unassembled WGS sequence"/>
</dbReference>
<evidence type="ECO:0000313" key="4">
    <source>
        <dbReference type="EMBL" id="KAL2529891.1"/>
    </source>
</evidence>
<dbReference type="InterPro" id="IPR023213">
    <property type="entry name" value="CAT-like_dom_sf"/>
</dbReference>
<accession>A0ABD1UXV4</accession>
<comment type="caution">
    <text evidence="4">The sequence shown here is derived from an EMBL/GenBank/DDBJ whole genome shotgun (WGS) entry which is preliminary data.</text>
</comment>
<dbReference type="PANTHER" id="PTHR31623">
    <property type="entry name" value="F21J9.9"/>
    <property type="match status" value="1"/>
</dbReference>
<keyword evidence="3" id="KW-0012">Acyltransferase</keyword>
<sequence>MKVQVMSRKLIKPCKPTPNNLRNFKISYLDEIPQPMNFSVILYYPSSGVVNEKLNQLEESLAEILPRFYPLAGRYIKENHLVNCSDQGAEYVEAQVDCTLLEHINGFEVNHDDDLNDLLPCDFYAADEITDPLLAIQVSKFQCGGLAICVSISHRIFDGASMVTFIDAWTSACRGDNTETICPVFNSPLLFPSRNIVSRDSETTMKTTKTKDPNIVSRMFVFDKKAISSLRANAISSEESGKRQPSRVRVVSALIIKALARVDQKNYGKSRGLLLSQAVNIRERTIPPLPKYSCGNFGALSLTECTEEQCQNMEFQDFVRFLSDGIDKTLAACAHILSDHTLIETALESISKSFMSDTNVLLFTDWTKFRFYQVDFGWGKPIWASIANSSTTNFILLMDNKGSDGIEAWIHLDKKDMHYFEQDAEIKLFKLDGENDTTLLNFDVQKLEENEVLLAGFGECKKRKNDGAEIWYGVQTSGG</sequence>
<evidence type="ECO:0000256" key="2">
    <source>
        <dbReference type="ARBA" id="ARBA00022679"/>
    </source>
</evidence>
<proteinExistence type="inferred from homology"/>
<protein>
    <submittedName>
        <fullName evidence="4">HXXXD-type acyl-transferase family protein</fullName>
    </submittedName>
</protein>
<keyword evidence="2" id="KW-0808">Transferase</keyword>